<organism evidence="4 5">
    <name type="scientific">Lupinus angustifolius</name>
    <name type="common">Narrow-leaved blue lupine</name>
    <dbReference type="NCBI Taxonomy" id="3871"/>
    <lineage>
        <taxon>Eukaryota</taxon>
        <taxon>Viridiplantae</taxon>
        <taxon>Streptophyta</taxon>
        <taxon>Embryophyta</taxon>
        <taxon>Tracheophyta</taxon>
        <taxon>Spermatophyta</taxon>
        <taxon>Magnoliopsida</taxon>
        <taxon>eudicotyledons</taxon>
        <taxon>Gunneridae</taxon>
        <taxon>Pentapetalae</taxon>
        <taxon>rosids</taxon>
        <taxon>fabids</taxon>
        <taxon>Fabales</taxon>
        <taxon>Fabaceae</taxon>
        <taxon>Papilionoideae</taxon>
        <taxon>50 kb inversion clade</taxon>
        <taxon>genistoids sensu lato</taxon>
        <taxon>core genistoids</taxon>
        <taxon>Genisteae</taxon>
        <taxon>Lupinus</taxon>
    </lineage>
</organism>
<feature type="region of interest" description="Disordered" evidence="2">
    <location>
        <begin position="1092"/>
        <end position="1129"/>
    </location>
</feature>
<dbReference type="Gene3D" id="1.10.287.110">
    <property type="entry name" value="DnaJ domain"/>
    <property type="match status" value="2"/>
</dbReference>
<dbReference type="Gramene" id="OIW03498">
    <property type="protein sequence ID" value="OIW03498"/>
    <property type="gene ID" value="TanjilG_31011"/>
</dbReference>
<dbReference type="OMA" id="SERSMGF"/>
<dbReference type="InterPro" id="IPR036869">
    <property type="entry name" value="J_dom_sf"/>
</dbReference>
<dbReference type="SUPFAM" id="SSF46565">
    <property type="entry name" value="Chaperone J-domain"/>
    <property type="match status" value="2"/>
</dbReference>
<dbReference type="EMBL" id="CM007370">
    <property type="protein sequence ID" value="OIW03498.1"/>
    <property type="molecule type" value="Genomic_DNA"/>
</dbReference>
<reference evidence="4 5" key="1">
    <citation type="journal article" date="2017" name="Plant Biotechnol. J.">
        <title>A comprehensive draft genome sequence for lupin (Lupinus angustifolius), an emerging health food: insights into plant-microbe interactions and legume evolution.</title>
        <authorList>
            <person name="Hane J.K."/>
            <person name="Ming Y."/>
            <person name="Kamphuis L.G."/>
            <person name="Nelson M.N."/>
            <person name="Garg G."/>
            <person name="Atkins C.A."/>
            <person name="Bayer P.E."/>
            <person name="Bravo A."/>
            <person name="Bringans S."/>
            <person name="Cannon S."/>
            <person name="Edwards D."/>
            <person name="Foley R."/>
            <person name="Gao L.L."/>
            <person name="Harrison M.J."/>
            <person name="Huang W."/>
            <person name="Hurgobin B."/>
            <person name="Li S."/>
            <person name="Liu C.W."/>
            <person name="McGrath A."/>
            <person name="Morahan G."/>
            <person name="Murray J."/>
            <person name="Weller J."/>
            <person name="Jian J."/>
            <person name="Singh K.B."/>
        </authorList>
    </citation>
    <scope>NUCLEOTIDE SEQUENCE [LARGE SCALE GENOMIC DNA]</scope>
    <source>
        <strain evidence="5">cv. Tanjil</strain>
        <tissue evidence="4">Whole plant</tissue>
    </source>
</reference>
<feature type="compositionally biased region" description="Basic and acidic residues" evidence="2">
    <location>
        <begin position="1026"/>
        <end position="1038"/>
    </location>
</feature>
<dbReference type="GO" id="GO:0005737">
    <property type="term" value="C:cytoplasm"/>
    <property type="evidence" value="ECO:0007669"/>
    <property type="project" value="TreeGrafter"/>
</dbReference>
<feature type="region of interest" description="Disordered" evidence="2">
    <location>
        <begin position="1026"/>
        <end position="1068"/>
    </location>
</feature>
<keyword evidence="5" id="KW-1185">Reference proteome</keyword>
<evidence type="ECO:0000259" key="3">
    <source>
        <dbReference type="PROSITE" id="PS50076"/>
    </source>
</evidence>
<sequence>MEFAGATATLSKKLSNGYGVSGRSAYDGVFAAPVKLRAPSFSSRLEDYREVFGSFGASSIPVLEVPELKERKKNDDVRHSKLDYSKVFGGFGNIEAAMPFEELIDEPKHKKKNSFSMGASSERSKAKGGTQSCREDLTKYSKENPTLLRSSNDTNRINMSYLMVNQGSDVAQIHAVPAYTCLIEEVNPVKVNRDNPVKVNRDNKSVPVTDDSHSSILCNEGIKESGCCTKSLTDPSPDNTKKQSSNNGVNIKNRSDTIDLFFDASKISNGSKGAHHIKVPPSETVAGNMDNHNDEAVRFTATQGHASKRDRSEGSDSPSYLDDMVDSNSEAAASVAALRKAIEEAQVRMKVAKELMRRKKEGFPNFVTRKSNIDSKAEKKEDKISCKTLNLEEINMRQTFGETDALTKFSSELGKPTMRMERVRSDLGAKEMLVAEEAMQETLKKLISTQAKHKEEFELKEADDNATVIELKEVENNRKELGIKNTGRNASDKLEECDHRIEVIKEYWEHENNEEKVHAANEAGACEELVVEARHTYQEVVDETKLVQKTFDNGATDKRLRVNGEEEVENKVTPFHEQAKCESNLGEQELVRGDEHKVACKPEEDGKKIEGQKECQRNLRAIQELKEDEKNTDQEQKGNEEKVEVSSEPEECELPAFVEPMDKRACSPHRPDFNSLEREIENLGSLDDIKRTNETGFLDVNREAEHSCQMEGTESTFSNIYVHEMLEQTVDHIHDEEDIYLRIIEDSELDGNESVQYSKASKNEIEGAASVMDENEGEWQDNKEPVEVIRVSQTDPNYEDIKAEEIGMTIGTSSSYEPDEIEKWSKTKVSDTTVENDETVEVTPMVYSYDVQDDIMEASDASFILQEKYDEPESVQETNDFYEKIAVETSAFVRCAPEINETVNPMQSRSETVTFESDATYFAETDTEARKNQDQCMEEAENDCNPPMLSEETTTECIKICEDAKEARVALDEEIDENRSNSSNEEKLFDNEHNIEASQVVTMSGRISTPFKEEGNKTIHSNLEENHQAGRAMEEKESNSNPQTVDPEKEYLKKIDEAKEREREKEKLAVDRAIREARHRAFAEARERVVQERAAAEARQKKKSDGREGLGKTVGHANEKKPAEKAAMEAKLKAERAAVERATAEARARALERALSEKFASESRNKSDKSVAEQLFGASRDNGMKQNFHSKSFSYGVRDSSDVFDGANGDSAQRCKARSERHQRIGERVAKALSEKYMRDRVVQMEQEERNRIAEALDADVKRWSSGKTGNLRALLSTLQYILGPDSGWQPIPLTDIVMTSAVKKAYRKATLSVHPDKLQQRGASIQQKYICEKVFDLLKILGPDSGWQPIPLTDIVMTSAVKKAYRKATLSVHPDKLQQRGASIQQKYICEKVFDLLKEAWNRFNMEER</sequence>
<gene>
    <name evidence="4" type="ORF">TanjilG_31011</name>
</gene>
<feature type="region of interest" description="Disordered" evidence="2">
    <location>
        <begin position="111"/>
        <end position="134"/>
    </location>
</feature>
<keyword evidence="1" id="KW-0175">Coiled coil</keyword>
<feature type="compositionally biased region" description="Basic and acidic residues" evidence="2">
    <location>
        <begin position="1092"/>
        <end position="1110"/>
    </location>
</feature>
<dbReference type="InterPro" id="IPR001623">
    <property type="entry name" value="DnaJ_domain"/>
</dbReference>
<feature type="compositionally biased region" description="Basic and acidic residues" evidence="2">
    <location>
        <begin position="624"/>
        <end position="645"/>
    </location>
</feature>
<feature type="region of interest" description="Disordered" evidence="2">
    <location>
        <begin position="973"/>
        <end position="997"/>
    </location>
</feature>
<dbReference type="GO" id="GO:0030276">
    <property type="term" value="F:clathrin binding"/>
    <property type="evidence" value="ECO:0007669"/>
    <property type="project" value="TreeGrafter"/>
</dbReference>
<dbReference type="Proteomes" id="UP000188354">
    <property type="component" value="Chromosome LG10"/>
</dbReference>
<proteinExistence type="predicted"/>
<dbReference type="GO" id="GO:0031982">
    <property type="term" value="C:vesicle"/>
    <property type="evidence" value="ECO:0007669"/>
    <property type="project" value="TreeGrafter"/>
</dbReference>
<evidence type="ECO:0000313" key="5">
    <source>
        <dbReference type="Proteomes" id="UP000188354"/>
    </source>
</evidence>
<feature type="region of interest" description="Disordered" evidence="2">
    <location>
        <begin position="194"/>
        <end position="214"/>
    </location>
</feature>
<dbReference type="GO" id="GO:0072318">
    <property type="term" value="P:clathrin coat disassembly"/>
    <property type="evidence" value="ECO:0007669"/>
    <property type="project" value="TreeGrafter"/>
</dbReference>
<evidence type="ECO:0000256" key="1">
    <source>
        <dbReference type="SAM" id="Coils"/>
    </source>
</evidence>
<evidence type="ECO:0000313" key="4">
    <source>
        <dbReference type="EMBL" id="OIW03498.1"/>
    </source>
</evidence>
<feature type="compositionally biased region" description="Basic and acidic residues" evidence="2">
    <location>
        <begin position="194"/>
        <end position="204"/>
    </location>
</feature>
<dbReference type="PROSITE" id="PS50076">
    <property type="entry name" value="DNAJ_2"/>
    <property type="match status" value="1"/>
</dbReference>
<feature type="compositionally biased region" description="Basic and acidic residues" evidence="2">
    <location>
        <begin position="1046"/>
        <end position="1068"/>
    </location>
</feature>
<feature type="region of interest" description="Disordered" evidence="2">
    <location>
        <begin position="624"/>
        <end position="651"/>
    </location>
</feature>
<dbReference type="STRING" id="3871.A0A1J7HAL7"/>
<dbReference type="PANTHER" id="PTHR23172">
    <property type="entry name" value="AUXILIN/CYCLIN G-ASSOCIATED KINASE-RELATED"/>
    <property type="match status" value="1"/>
</dbReference>
<evidence type="ECO:0000256" key="2">
    <source>
        <dbReference type="SAM" id="MobiDB-lite"/>
    </source>
</evidence>
<dbReference type="PANTHER" id="PTHR23172:SF93">
    <property type="entry name" value="AUXILIN-LIKE PROTEIN"/>
    <property type="match status" value="1"/>
</dbReference>
<name>A0A1J7HAL7_LUPAN</name>
<dbReference type="GO" id="GO:0072583">
    <property type="term" value="P:clathrin-dependent endocytosis"/>
    <property type="evidence" value="ECO:0007669"/>
    <property type="project" value="TreeGrafter"/>
</dbReference>
<feature type="compositionally biased region" description="Basic and acidic residues" evidence="2">
    <location>
        <begin position="984"/>
        <end position="995"/>
    </location>
</feature>
<accession>A0A1J7HAL7</accession>
<feature type="compositionally biased region" description="Basic and acidic residues" evidence="2">
    <location>
        <begin position="1117"/>
        <end position="1129"/>
    </location>
</feature>
<feature type="coiled-coil region" evidence="1">
    <location>
        <begin position="328"/>
        <end position="355"/>
    </location>
</feature>
<protein>
    <recommendedName>
        <fullName evidence="3">J domain-containing protein</fullName>
    </recommendedName>
</protein>
<feature type="domain" description="J" evidence="3">
    <location>
        <begin position="1337"/>
        <end position="1410"/>
    </location>
</feature>
<feature type="region of interest" description="Disordered" evidence="2">
    <location>
        <begin position="229"/>
        <end position="251"/>
    </location>
</feature>
<feature type="region of interest" description="Disordered" evidence="2">
    <location>
        <begin position="301"/>
        <end position="324"/>
    </location>
</feature>